<dbReference type="SUPFAM" id="SSF53098">
    <property type="entry name" value="Ribonuclease H-like"/>
    <property type="match status" value="1"/>
</dbReference>
<dbReference type="Gene3D" id="3.30.420.10">
    <property type="entry name" value="Ribonuclease H-like superfamily/Ribonuclease H"/>
    <property type="match status" value="1"/>
</dbReference>
<evidence type="ECO:0008006" key="3">
    <source>
        <dbReference type="Google" id="ProtNLM"/>
    </source>
</evidence>
<accession>A0AAD7CPX1</accession>
<dbReference type="InterPro" id="IPR036397">
    <property type="entry name" value="RNaseH_sf"/>
</dbReference>
<dbReference type="EMBL" id="JARKIE010000291">
    <property type="protein sequence ID" value="KAJ7657149.1"/>
    <property type="molecule type" value="Genomic_DNA"/>
</dbReference>
<dbReference type="Proteomes" id="UP001221757">
    <property type="component" value="Unassembled WGS sequence"/>
</dbReference>
<comment type="caution">
    <text evidence="1">The sequence shown here is derived from an EMBL/GenBank/DDBJ whole genome shotgun (WGS) entry which is preliminary data.</text>
</comment>
<name>A0AAD7CPX1_MYCRO</name>
<dbReference type="GO" id="GO:0003676">
    <property type="term" value="F:nucleic acid binding"/>
    <property type="evidence" value="ECO:0007669"/>
    <property type="project" value="InterPro"/>
</dbReference>
<proteinExistence type="predicted"/>
<keyword evidence="2" id="KW-1185">Reference proteome</keyword>
<reference evidence="1" key="1">
    <citation type="submission" date="2023-03" db="EMBL/GenBank/DDBJ databases">
        <title>Massive genome expansion in bonnet fungi (Mycena s.s.) driven by repeated elements and novel gene families across ecological guilds.</title>
        <authorList>
            <consortium name="Lawrence Berkeley National Laboratory"/>
            <person name="Harder C.B."/>
            <person name="Miyauchi S."/>
            <person name="Viragh M."/>
            <person name="Kuo A."/>
            <person name="Thoen E."/>
            <person name="Andreopoulos B."/>
            <person name="Lu D."/>
            <person name="Skrede I."/>
            <person name="Drula E."/>
            <person name="Henrissat B."/>
            <person name="Morin E."/>
            <person name="Kohler A."/>
            <person name="Barry K."/>
            <person name="LaButti K."/>
            <person name="Morin E."/>
            <person name="Salamov A."/>
            <person name="Lipzen A."/>
            <person name="Mereny Z."/>
            <person name="Hegedus B."/>
            <person name="Baldrian P."/>
            <person name="Stursova M."/>
            <person name="Weitz H."/>
            <person name="Taylor A."/>
            <person name="Grigoriev I.V."/>
            <person name="Nagy L.G."/>
            <person name="Martin F."/>
            <person name="Kauserud H."/>
        </authorList>
    </citation>
    <scope>NUCLEOTIDE SEQUENCE</scope>
    <source>
        <strain evidence="1">CBHHK067</strain>
    </source>
</reference>
<gene>
    <name evidence="1" type="ORF">B0H17DRAFT_955713</name>
</gene>
<organism evidence="1 2">
    <name type="scientific">Mycena rosella</name>
    <name type="common">Pink bonnet</name>
    <name type="synonym">Agaricus rosellus</name>
    <dbReference type="NCBI Taxonomy" id="1033263"/>
    <lineage>
        <taxon>Eukaryota</taxon>
        <taxon>Fungi</taxon>
        <taxon>Dikarya</taxon>
        <taxon>Basidiomycota</taxon>
        <taxon>Agaricomycotina</taxon>
        <taxon>Agaricomycetes</taxon>
        <taxon>Agaricomycetidae</taxon>
        <taxon>Agaricales</taxon>
        <taxon>Marasmiineae</taxon>
        <taxon>Mycenaceae</taxon>
        <taxon>Mycena</taxon>
    </lineage>
</organism>
<feature type="non-terminal residue" evidence="1">
    <location>
        <position position="124"/>
    </location>
</feature>
<dbReference type="AlphaFoldDB" id="A0AAD7CPX1"/>
<evidence type="ECO:0000313" key="1">
    <source>
        <dbReference type="EMBL" id="KAJ7657149.1"/>
    </source>
</evidence>
<protein>
    <recommendedName>
        <fullName evidence="3">RNase H type-1 domain-containing protein</fullName>
    </recommendedName>
</protein>
<evidence type="ECO:0000313" key="2">
    <source>
        <dbReference type="Proteomes" id="UP001221757"/>
    </source>
</evidence>
<dbReference type="InterPro" id="IPR012337">
    <property type="entry name" value="RNaseH-like_sf"/>
</dbReference>
<sequence>MEDHTVFEAEVTGAILALNIIKLTLRVTSYIFMDCQPAIAAIVSPKVQPGLYLLALFRTASRQLQHACSTLCIRIHWVPAPIGIAGNEEVNAHAKDAARGHSTPLHPLICALESPLPTSRTAAI</sequence>